<accession>A0ABY7ZS10</accession>
<feature type="compositionally biased region" description="Polar residues" evidence="4">
    <location>
        <begin position="687"/>
        <end position="697"/>
    </location>
</feature>
<feature type="compositionally biased region" description="Pro residues" evidence="4">
    <location>
        <begin position="397"/>
        <end position="414"/>
    </location>
</feature>
<dbReference type="Gene3D" id="1.25.40.10">
    <property type="entry name" value="Tetratricopeptide repeat domain"/>
    <property type="match status" value="1"/>
</dbReference>
<feature type="compositionally biased region" description="Gly residues" evidence="4">
    <location>
        <begin position="891"/>
        <end position="904"/>
    </location>
</feature>
<dbReference type="Gene3D" id="1.10.10.10">
    <property type="entry name" value="Winged helix-like DNA-binding domain superfamily/Winged helix DNA-binding domain"/>
    <property type="match status" value="1"/>
</dbReference>
<feature type="region of interest" description="Disordered" evidence="4">
    <location>
        <begin position="888"/>
        <end position="912"/>
    </location>
</feature>
<evidence type="ECO:0000313" key="7">
    <source>
        <dbReference type="Proteomes" id="UP001219605"/>
    </source>
</evidence>
<dbReference type="Proteomes" id="UP001219605">
    <property type="component" value="Chromosome"/>
</dbReference>
<feature type="domain" description="HTH luxR-type" evidence="5">
    <location>
        <begin position="911"/>
        <end position="976"/>
    </location>
</feature>
<dbReference type="SMART" id="SM00421">
    <property type="entry name" value="HTH_LUXR"/>
    <property type="match status" value="1"/>
</dbReference>
<dbReference type="Pfam" id="PF13191">
    <property type="entry name" value="AAA_16"/>
    <property type="match status" value="1"/>
</dbReference>
<dbReference type="Gene3D" id="3.40.50.300">
    <property type="entry name" value="P-loop containing nucleotide triphosphate hydrolases"/>
    <property type="match status" value="1"/>
</dbReference>
<feature type="region of interest" description="Disordered" evidence="4">
    <location>
        <begin position="679"/>
        <end position="743"/>
    </location>
</feature>
<dbReference type="RefSeq" id="WP_275031222.1">
    <property type="nucleotide sequence ID" value="NZ_CP118615.1"/>
</dbReference>
<dbReference type="CDD" id="cd06170">
    <property type="entry name" value="LuxR_C_like"/>
    <property type="match status" value="1"/>
</dbReference>
<organism evidence="6 7">
    <name type="scientific">Micromonospora cathayae</name>
    <dbReference type="NCBI Taxonomy" id="3028804"/>
    <lineage>
        <taxon>Bacteria</taxon>
        <taxon>Bacillati</taxon>
        <taxon>Actinomycetota</taxon>
        <taxon>Actinomycetes</taxon>
        <taxon>Micromonosporales</taxon>
        <taxon>Micromonosporaceae</taxon>
        <taxon>Micromonospora</taxon>
    </lineage>
</organism>
<dbReference type="SMART" id="SM00382">
    <property type="entry name" value="AAA"/>
    <property type="match status" value="1"/>
</dbReference>
<dbReference type="Pfam" id="PF25873">
    <property type="entry name" value="WHD_MalT"/>
    <property type="match status" value="1"/>
</dbReference>
<keyword evidence="1" id="KW-0805">Transcription regulation</keyword>
<proteinExistence type="predicted"/>
<dbReference type="PANTHER" id="PTHR43214:SF41">
    <property type="entry name" value="NITRATE_NITRITE RESPONSE REGULATOR PROTEIN NARP"/>
    <property type="match status" value="1"/>
</dbReference>
<dbReference type="InterPro" id="IPR016032">
    <property type="entry name" value="Sig_transdc_resp-reg_C-effctor"/>
</dbReference>
<evidence type="ECO:0000259" key="5">
    <source>
        <dbReference type="PROSITE" id="PS50043"/>
    </source>
</evidence>
<keyword evidence="7" id="KW-1185">Reference proteome</keyword>
<feature type="region of interest" description="Disordered" evidence="4">
    <location>
        <begin position="1"/>
        <end position="23"/>
    </location>
</feature>
<dbReference type="InterPro" id="IPR003593">
    <property type="entry name" value="AAA+_ATPase"/>
</dbReference>
<dbReference type="InterPro" id="IPR027417">
    <property type="entry name" value="P-loop_NTPase"/>
</dbReference>
<dbReference type="Pfam" id="PF00196">
    <property type="entry name" value="GerE"/>
    <property type="match status" value="1"/>
</dbReference>
<dbReference type="PROSITE" id="PS50043">
    <property type="entry name" value="HTH_LUXR_2"/>
    <property type="match status" value="1"/>
</dbReference>
<evidence type="ECO:0000313" key="6">
    <source>
        <dbReference type="EMBL" id="WDZ84639.1"/>
    </source>
</evidence>
<keyword evidence="2" id="KW-0238">DNA-binding</keyword>
<reference evidence="6 7" key="1">
    <citation type="submission" date="2023-02" db="EMBL/GenBank/DDBJ databases">
        <authorList>
            <person name="Mo P."/>
        </authorList>
    </citation>
    <scope>NUCLEOTIDE SEQUENCE [LARGE SCALE GENOMIC DNA]</scope>
    <source>
        <strain evidence="6 7">HUAS 3</strain>
    </source>
</reference>
<dbReference type="InterPro" id="IPR059106">
    <property type="entry name" value="WHD_MalT"/>
</dbReference>
<dbReference type="InterPro" id="IPR036388">
    <property type="entry name" value="WH-like_DNA-bd_sf"/>
</dbReference>
<dbReference type="InterPro" id="IPR011990">
    <property type="entry name" value="TPR-like_helical_dom_sf"/>
</dbReference>
<dbReference type="InterPro" id="IPR039420">
    <property type="entry name" value="WalR-like"/>
</dbReference>
<dbReference type="SUPFAM" id="SSF46894">
    <property type="entry name" value="C-terminal effector domain of the bipartite response regulators"/>
    <property type="match status" value="1"/>
</dbReference>
<feature type="region of interest" description="Disordered" evidence="4">
    <location>
        <begin position="502"/>
        <end position="525"/>
    </location>
</feature>
<evidence type="ECO:0000256" key="1">
    <source>
        <dbReference type="ARBA" id="ARBA00023015"/>
    </source>
</evidence>
<dbReference type="PRINTS" id="PR00038">
    <property type="entry name" value="HTHLUXR"/>
</dbReference>
<dbReference type="InterPro" id="IPR000792">
    <property type="entry name" value="Tscrpt_reg_LuxR_C"/>
</dbReference>
<dbReference type="InterPro" id="IPR041664">
    <property type="entry name" value="AAA_16"/>
</dbReference>
<dbReference type="SUPFAM" id="SSF52540">
    <property type="entry name" value="P-loop containing nucleoside triphosphate hydrolases"/>
    <property type="match status" value="1"/>
</dbReference>
<name>A0ABY7ZS10_9ACTN</name>
<sequence>MAQGSNGTRSGGPPLLASRLTVPGPPEPLVLRPRLLHLLDEGVGGPVTLVRAPAGWGKTTLLAAWVRAAGRAGDPAWLSVEVGDTGERLWSYLAAALVPPDDTDESGHMPPIAPDRPAERLERLAATLADRDRPVVLVLDDLHRITDPADLAGLEFLLRHGGGRLRLVVAARTDPALPLHHWRLRGELTGLDADDLAFTTDEVADLLTAHGVAVPPAAVPALRARTGGWPAGLRFAALAARAATDPARLVERYAGDEPDVADYLRDEVLAALTDEETDLLRRSAVTEAVCGELADALTGRPGADGVLAGLVRGCGFVRPDDLRPGWYRCQRMLTDLLRADLARQPADELRELHRRAAGWYADHGRPAEALRHALAAGEWDRATGLVLTEWPELVPYDPGPGPAGREPGPPPAGPPAERLARDPELGLALAVERAAAGDHGTATGHLRHAVAAARPLPVPRRDRFRRLATALEITLARLAGDHTGVRAAVARLRATLDGPPAAVARLRDTPGTPPVGPADDPRSSARDRADVHLVADTAEALADLAEGHPYRAGSQLRRLAGTAREAGRSGTELVCRSRAALAAAWWGDLRDAELAAGETLGGAAAPGDRGHAYLALALVALYRDRPGEAEAYLSRVDLPGAGPVPVAMAAYCRAHLLRERGDLAGAHRLLAQARESRPLIPGASPSHAGQSPSSPTTVGAGRQETTEPSHAGAGRQETTEPSHAGARRHEATEPSHPGAGGPEVTDRLLAAEAELDAAHGDLTTARDLLRPSVDRPEPAVAYARVELRAGDPRAAAAALPAWDAPTAGSWPLPVRLDAGLLDVLLARQAGDPRRAGRLLERVLELAGPEGHRRVFTHAEPAVREVLAEHLDSGTAYWPFVAELLHDTDPGHGAGGGRSAGGADHGPGDRFAGQLTEPLTERELTVLRYLQSILSNVEIASELSLSVNTVKTHVRNIYRKLDATRRREAVRRARELHLL</sequence>
<gene>
    <name evidence="6" type="ORF">PVK37_30125</name>
</gene>
<feature type="region of interest" description="Disordered" evidence="4">
    <location>
        <begin position="394"/>
        <end position="419"/>
    </location>
</feature>
<evidence type="ECO:0000256" key="2">
    <source>
        <dbReference type="ARBA" id="ARBA00023125"/>
    </source>
</evidence>
<evidence type="ECO:0000256" key="3">
    <source>
        <dbReference type="ARBA" id="ARBA00023163"/>
    </source>
</evidence>
<evidence type="ECO:0000256" key="4">
    <source>
        <dbReference type="SAM" id="MobiDB-lite"/>
    </source>
</evidence>
<protein>
    <submittedName>
        <fullName evidence="6">LuxR C-terminal-related transcriptional regulator</fullName>
    </submittedName>
</protein>
<dbReference type="EMBL" id="CP118615">
    <property type="protein sequence ID" value="WDZ84639.1"/>
    <property type="molecule type" value="Genomic_DNA"/>
</dbReference>
<keyword evidence="3" id="KW-0804">Transcription</keyword>
<dbReference type="PANTHER" id="PTHR43214">
    <property type="entry name" value="TWO-COMPONENT RESPONSE REGULATOR"/>
    <property type="match status" value="1"/>
</dbReference>